<proteinExistence type="predicted"/>
<geneLocation type="plasmid" evidence="1">
    <name>pCMC57_01</name>
</geneLocation>
<organism evidence="1">
    <name type="scientific">Kitasatospora sp. CMC57</name>
    <dbReference type="NCBI Taxonomy" id="3231513"/>
    <lineage>
        <taxon>Bacteria</taxon>
        <taxon>Bacillati</taxon>
        <taxon>Actinomycetota</taxon>
        <taxon>Actinomycetes</taxon>
        <taxon>Kitasatosporales</taxon>
        <taxon>Streptomycetaceae</taxon>
        <taxon>Kitasatospora</taxon>
    </lineage>
</organism>
<gene>
    <name evidence="1" type="ORF">KCMC57_64830</name>
</gene>
<accession>A0AB33KBE8</accession>
<keyword evidence="1" id="KW-0614">Plasmid</keyword>
<name>A0AB33KBE8_9ACTN</name>
<dbReference type="RefSeq" id="WP_407992351.1">
    <property type="nucleotide sequence ID" value="NZ_AP035882.1"/>
</dbReference>
<protein>
    <submittedName>
        <fullName evidence="1">Uncharacterized protein</fullName>
    </submittedName>
</protein>
<dbReference type="AlphaFoldDB" id="A0AB33KBE8"/>
<dbReference type="EMBL" id="AP035882">
    <property type="protein sequence ID" value="BFP50115.1"/>
    <property type="molecule type" value="Genomic_DNA"/>
</dbReference>
<evidence type="ECO:0000313" key="1">
    <source>
        <dbReference type="EMBL" id="BFP50115.1"/>
    </source>
</evidence>
<dbReference type="KEGG" id="kic:KCMC57_64830"/>
<sequence>MSHETLLIQHDSRTTGWWWVNCCGRIVTRDDLTRPWCATQDDARDLADWHLSGERGPAPGGDPERTELVAAPRQLSLFA</sequence>
<reference evidence="1" key="1">
    <citation type="submission" date="2024-07" db="EMBL/GenBank/DDBJ databases">
        <title>Complete genome sequences of cellulolytic bacteria, Kitasatospora sp. CMC57 and Streptomyces sp. CMC78, isolated from Japanese agricultural soil.</title>
        <authorList>
            <person name="Hashimoto T."/>
            <person name="Ito M."/>
            <person name="Iwamoto M."/>
            <person name="Fukahori D."/>
            <person name="Shoda T."/>
            <person name="Sakoda M."/>
            <person name="Morohoshi T."/>
            <person name="Mitsuboshi M."/>
            <person name="Nishizawa T."/>
        </authorList>
    </citation>
    <scope>NUCLEOTIDE SEQUENCE</scope>
    <source>
        <strain evidence="1">CMC57</strain>
        <plasmid evidence="1">pCMC57_01</plasmid>
    </source>
</reference>